<sequence length="576" mass="64034">MVCPVFEEGPKPPRPAARRKQLLPHIVDGMARSRPEAVYAEYPSNPDTYAEGFTKLTYGAFANVVNGLAWFLEDRLGRGDEFETLVYFGPNDFRQNALVLAACKAGYKLLLCSPRNTIAGYKALFEALNVRTVLAAGPPHLPIVSTIMLECSLELLPIASYDHLLSVKYPHYAYDKRFADAGNEPLLVLHTSGTTALPKPIVITHNWVASWAQALHEDPPLGTESLDRLHQGNRVLVMMPPFHGGNLMPTLFDAVHNQSTVIFPLPNGILSADHFHEHFIACVRDARPDIALLPAGFIHEIAKDQALLDLAAKHLEYIFYTGGDVADVYGNAVAKHVKLFNVNGSTELASYPALRPGGGAWDRTIWKYIMPHPVAGIDFRCHSWDGGDAKYEAVIVRNPTPDDIQPIFTVFPDATEYRSGDLFSPHPTISGLWVYRGRADDCFVLVTGSNINPLAMESCVVAHPEVKAALMIGQRRPRPGLLIELEDEIQAEEEGMGSESGSGSDSEDRRVALIDRLWPAIERGNQEYYDLARVTKDRVLFTVPGRPMKRTPKGTVQRRSTYELYHEDIEQMYNLV</sequence>
<dbReference type="SUPFAM" id="SSF56801">
    <property type="entry name" value="Acetyl-CoA synthetase-like"/>
    <property type="match status" value="1"/>
</dbReference>
<dbReference type="OMA" id="NEWETHD"/>
<evidence type="ECO:0000256" key="2">
    <source>
        <dbReference type="ARBA" id="ARBA00022553"/>
    </source>
</evidence>
<evidence type="ECO:0000313" key="5">
    <source>
        <dbReference type="Proteomes" id="UP000054771"/>
    </source>
</evidence>
<dbReference type="Pfam" id="PF00501">
    <property type="entry name" value="AMP-binding"/>
    <property type="match status" value="1"/>
</dbReference>
<dbReference type="EMBL" id="CDMC01000006">
    <property type="protein sequence ID" value="CEN60972.1"/>
    <property type="molecule type" value="Genomic_DNA"/>
</dbReference>
<name>A0A0U5GSF6_ASPCI</name>
<dbReference type="Pfam" id="PF23562">
    <property type="entry name" value="AMP-binding_C_3"/>
    <property type="match status" value="1"/>
</dbReference>
<protein>
    <recommendedName>
        <fullName evidence="3">AMP-dependent synthetase/ligase domain-containing protein</fullName>
    </recommendedName>
</protein>
<dbReference type="AlphaFoldDB" id="A0A0U5GSF6"/>
<proteinExistence type="predicted"/>
<dbReference type="InterPro" id="IPR042099">
    <property type="entry name" value="ANL_N_sf"/>
</dbReference>
<keyword evidence="2" id="KW-0597">Phosphoprotein</keyword>
<reference evidence="5" key="1">
    <citation type="journal article" date="2016" name="Genome Announc.">
        <title>Draft genome sequences of fungus Aspergillus calidoustus.</title>
        <authorList>
            <person name="Horn F."/>
            <person name="Linde J."/>
            <person name="Mattern D.J."/>
            <person name="Walther G."/>
            <person name="Guthke R."/>
            <person name="Scherlach K."/>
            <person name="Martin K."/>
            <person name="Brakhage A.A."/>
            <person name="Petzke L."/>
            <person name="Valiante V."/>
        </authorList>
    </citation>
    <scope>NUCLEOTIDE SEQUENCE [LARGE SCALE GENOMIC DNA]</scope>
    <source>
        <strain evidence="5">SF006504</strain>
    </source>
</reference>
<accession>A0A0U5GSF6</accession>
<evidence type="ECO:0000313" key="4">
    <source>
        <dbReference type="EMBL" id="CEN60972.1"/>
    </source>
</evidence>
<dbReference type="Proteomes" id="UP000054771">
    <property type="component" value="Unassembled WGS sequence"/>
</dbReference>
<dbReference type="InterPro" id="IPR051414">
    <property type="entry name" value="Adenylate-forming_Reductase"/>
</dbReference>
<dbReference type="PANTHER" id="PTHR43439">
    <property type="entry name" value="PHENYLACETATE-COENZYME A LIGASE"/>
    <property type="match status" value="1"/>
</dbReference>
<keyword evidence="1" id="KW-0596">Phosphopantetheine</keyword>
<evidence type="ECO:0000256" key="1">
    <source>
        <dbReference type="ARBA" id="ARBA00022450"/>
    </source>
</evidence>
<dbReference type="PANTHER" id="PTHR43439:SF2">
    <property type="entry name" value="ENZYME, PUTATIVE (JCVI)-RELATED"/>
    <property type="match status" value="1"/>
</dbReference>
<gene>
    <name evidence="4" type="ORF">ASPCAL07642</name>
</gene>
<dbReference type="OrthoDB" id="429813at2759"/>
<dbReference type="InterPro" id="IPR000873">
    <property type="entry name" value="AMP-dep_synth/lig_dom"/>
</dbReference>
<dbReference type="Gene3D" id="3.40.50.12780">
    <property type="entry name" value="N-terminal domain of ligase-like"/>
    <property type="match status" value="1"/>
</dbReference>
<keyword evidence="5" id="KW-1185">Reference proteome</keyword>
<evidence type="ECO:0000259" key="3">
    <source>
        <dbReference type="Pfam" id="PF00501"/>
    </source>
</evidence>
<dbReference type="STRING" id="454130.A0A0U5GSF6"/>
<feature type="domain" description="AMP-dependent synthetase/ligase" evidence="3">
    <location>
        <begin position="46"/>
        <end position="349"/>
    </location>
</feature>
<organism evidence="4 5">
    <name type="scientific">Aspergillus calidoustus</name>
    <dbReference type="NCBI Taxonomy" id="454130"/>
    <lineage>
        <taxon>Eukaryota</taxon>
        <taxon>Fungi</taxon>
        <taxon>Dikarya</taxon>
        <taxon>Ascomycota</taxon>
        <taxon>Pezizomycotina</taxon>
        <taxon>Eurotiomycetes</taxon>
        <taxon>Eurotiomycetidae</taxon>
        <taxon>Eurotiales</taxon>
        <taxon>Aspergillaceae</taxon>
        <taxon>Aspergillus</taxon>
        <taxon>Aspergillus subgen. Nidulantes</taxon>
    </lineage>
</organism>